<proteinExistence type="predicted"/>
<dbReference type="EMBL" id="JACHXO010000001">
    <property type="protein sequence ID" value="MBB3193146.1"/>
    <property type="molecule type" value="Genomic_DNA"/>
</dbReference>
<keyword evidence="3" id="KW-1185">Reference proteome</keyword>
<keyword evidence="1" id="KW-1133">Transmembrane helix</keyword>
<gene>
    <name evidence="2" type="ORF">FHS28_000511</name>
</gene>
<protein>
    <submittedName>
        <fullName evidence="2">Uncharacterized protein</fullName>
    </submittedName>
</protein>
<accession>A0ABR6GM12</accession>
<feature type="transmembrane region" description="Helical" evidence="1">
    <location>
        <begin position="6"/>
        <end position="25"/>
    </location>
</feature>
<evidence type="ECO:0000313" key="2">
    <source>
        <dbReference type="EMBL" id="MBB3193146.1"/>
    </source>
</evidence>
<dbReference type="Proteomes" id="UP000574369">
    <property type="component" value="Unassembled WGS sequence"/>
</dbReference>
<organism evidence="2 3">
    <name type="scientific">Roseateles terrae</name>
    <dbReference type="NCBI Taxonomy" id="431060"/>
    <lineage>
        <taxon>Bacteria</taxon>
        <taxon>Pseudomonadati</taxon>
        <taxon>Pseudomonadota</taxon>
        <taxon>Betaproteobacteria</taxon>
        <taxon>Burkholderiales</taxon>
        <taxon>Sphaerotilaceae</taxon>
        <taxon>Roseateles</taxon>
    </lineage>
</organism>
<sequence>MDSSVAWYVGWCLMAFSIGFAAGLVHRWFLQFVETAV</sequence>
<name>A0ABR6GM12_9BURK</name>
<keyword evidence="1" id="KW-0812">Transmembrane</keyword>
<comment type="caution">
    <text evidence="2">The sequence shown here is derived from an EMBL/GenBank/DDBJ whole genome shotgun (WGS) entry which is preliminary data.</text>
</comment>
<reference evidence="2 3" key="1">
    <citation type="submission" date="2020-08" db="EMBL/GenBank/DDBJ databases">
        <title>Genomic Encyclopedia of Type Strains, Phase III (KMG-III): the genomes of soil and plant-associated and newly described type strains.</title>
        <authorList>
            <person name="Whitman W."/>
        </authorList>
    </citation>
    <scope>NUCLEOTIDE SEQUENCE [LARGE SCALE GENOMIC DNA]</scope>
    <source>
        <strain evidence="2 3">CECT 7247</strain>
    </source>
</reference>
<keyword evidence="1" id="KW-0472">Membrane</keyword>
<evidence type="ECO:0000313" key="3">
    <source>
        <dbReference type="Proteomes" id="UP000574369"/>
    </source>
</evidence>
<evidence type="ECO:0000256" key="1">
    <source>
        <dbReference type="SAM" id="Phobius"/>
    </source>
</evidence>